<dbReference type="PROSITE" id="PS50109">
    <property type="entry name" value="HIS_KIN"/>
    <property type="match status" value="1"/>
</dbReference>
<dbReference type="SUPFAM" id="SSF48452">
    <property type="entry name" value="TPR-like"/>
    <property type="match status" value="2"/>
</dbReference>
<dbReference type="Pfam" id="PF13374">
    <property type="entry name" value="TPR_10"/>
    <property type="match status" value="1"/>
</dbReference>
<accession>A0ABZ0IYR6</accession>
<evidence type="ECO:0000313" key="12">
    <source>
        <dbReference type="EMBL" id="WOK09518.1"/>
    </source>
</evidence>
<dbReference type="InterPro" id="IPR011990">
    <property type="entry name" value="TPR-like_helical_dom_sf"/>
</dbReference>
<dbReference type="Pfam" id="PF07730">
    <property type="entry name" value="HisKA_3"/>
    <property type="match status" value="1"/>
</dbReference>
<feature type="domain" description="Histidine kinase" evidence="11">
    <location>
        <begin position="482"/>
        <end position="670"/>
    </location>
</feature>
<dbReference type="InterPro" id="IPR011712">
    <property type="entry name" value="Sig_transdc_His_kin_sub3_dim/P"/>
</dbReference>
<dbReference type="InterPro" id="IPR003594">
    <property type="entry name" value="HATPase_dom"/>
</dbReference>
<evidence type="ECO:0000313" key="13">
    <source>
        <dbReference type="Proteomes" id="UP001302349"/>
    </source>
</evidence>
<dbReference type="RefSeq" id="WP_317492133.1">
    <property type="nucleotide sequence ID" value="NZ_CP136051.1"/>
</dbReference>
<evidence type="ECO:0000256" key="9">
    <source>
        <dbReference type="SAM" id="Coils"/>
    </source>
</evidence>
<dbReference type="PANTHER" id="PTHR24421:SF10">
    <property type="entry name" value="NITRATE_NITRITE SENSOR PROTEIN NARQ"/>
    <property type="match status" value="1"/>
</dbReference>
<evidence type="ECO:0000256" key="8">
    <source>
        <dbReference type="ARBA" id="ARBA00023012"/>
    </source>
</evidence>
<dbReference type="EC" id="2.7.13.3" evidence="2"/>
<evidence type="ECO:0000256" key="1">
    <source>
        <dbReference type="ARBA" id="ARBA00000085"/>
    </source>
</evidence>
<feature type="transmembrane region" description="Helical" evidence="10">
    <location>
        <begin position="437"/>
        <end position="457"/>
    </location>
</feature>
<evidence type="ECO:0000256" key="6">
    <source>
        <dbReference type="ARBA" id="ARBA00022777"/>
    </source>
</evidence>
<keyword evidence="3" id="KW-0597">Phosphoprotein</keyword>
<dbReference type="InterPro" id="IPR050482">
    <property type="entry name" value="Sensor_HK_TwoCompSys"/>
</dbReference>
<keyword evidence="9" id="KW-0175">Coiled coil</keyword>
<evidence type="ECO:0000259" key="11">
    <source>
        <dbReference type="PROSITE" id="PS50109"/>
    </source>
</evidence>
<evidence type="ECO:0000256" key="2">
    <source>
        <dbReference type="ARBA" id="ARBA00012438"/>
    </source>
</evidence>
<protein>
    <recommendedName>
        <fullName evidence="2">histidine kinase</fullName>
        <ecNumber evidence="2">2.7.13.3</ecNumber>
    </recommendedName>
</protein>
<dbReference type="CDD" id="cd16917">
    <property type="entry name" value="HATPase_UhpB-NarQ-NarX-like"/>
    <property type="match status" value="1"/>
</dbReference>
<dbReference type="SUPFAM" id="SSF55874">
    <property type="entry name" value="ATPase domain of HSP90 chaperone/DNA topoisomerase II/histidine kinase"/>
    <property type="match status" value="1"/>
</dbReference>
<comment type="catalytic activity">
    <reaction evidence="1">
        <text>ATP + protein L-histidine = ADP + protein N-phospho-L-histidine.</text>
        <dbReference type="EC" id="2.7.13.3"/>
    </reaction>
</comment>
<evidence type="ECO:0000256" key="7">
    <source>
        <dbReference type="ARBA" id="ARBA00022840"/>
    </source>
</evidence>
<dbReference type="InterPro" id="IPR005467">
    <property type="entry name" value="His_kinase_dom"/>
</dbReference>
<reference evidence="12 13" key="1">
    <citation type="journal article" date="2023" name="Microbiol. Resour. Announc.">
        <title>Complete Genome Sequence of Imperialibacter roseus strain P4T.</title>
        <authorList>
            <person name="Tizabi D.R."/>
            <person name="Bachvaroff T."/>
            <person name="Hill R.T."/>
        </authorList>
    </citation>
    <scope>NUCLEOTIDE SEQUENCE [LARGE SCALE GENOMIC DNA]</scope>
    <source>
        <strain evidence="12 13">P4T</strain>
    </source>
</reference>
<dbReference type="Pfam" id="PF13424">
    <property type="entry name" value="TPR_12"/>
    <property type="match status" value="1"/>
</dbReference>
<evidence type="ECO:0000256" key="4">
    <source>
        <dbReference type="ARBA" id="ARBA00022679"/>
    </source>
</evidence>
<dbReference type="InterPro" id="IPR019734">
    <property type="entry name" value="TPR_rpt"/>
</dbReference>
<proteinExistence type="predicted"/>
<name>A0ABZ0IYR6_9BACT</name>
<dbReference type="Gene3D" id="1.20.5.1930">
    <property type="match status" value="1"/>
</dbReference>
<evidence type="ECO:0000256" key="3">
    <source>
        <dbReference type="ARBA" id="ARBA00022553"/>
    </source>
</evidence>
<feature type="coiled-coil region" evidence="9">
    <location>
        <begin position="386"/>
        <end position="422"/>
    </location>
</feature>
<keyword evidence="6" id="KW-0418">Kinase</keyword>
<dbReference type="SMART" id="SM00028">
    <property type="entry name" value="TPR"/>
    <property type="match status" value="6"/>
</dbReference>
<keyword evidence="8" id="KW-0902">Two-component regulatory system</keyword>
<evidence type="ECO:0000256" key="10">
    <source>
        <dbReference type="SAM" id="Phobius"/>
    </source>
</evidence>
<dbReference type="PANTHER" id="PTHR24421">
    <property type="entry name" value="NITRATE/NITRITE SENSOR PROTEIN NARX-RELATED"/>
    <property type="match status" value="1"/>
</dbReference>
<keyword evidence="7" id="KW-0067">ATP-binding</keyword>
<keyword evidence="13" id="KW-1185">Reference proteome</keyword>
<keyword evidence="10" id="KW-0812">Transmembrane</keyword>
<keyword evidence="10" id="KW-1133">Transmembrane helix</keyword>
<keyword evidence="10" id="KW-0472">Membrane</keyword>
<gene>
    <name evidence="12" type="ORF">RT717_12800</name>
</gene>
<dbReference type="InterPro" id="IPR036890">
    <property type="entry name" value="HATPase_C_sf"/>
</dbReference>
<evidence type="ECO:0000256" key="5">
    <source>
        <dbReference type="ARBA" id="ARBA00022741"/>
    </source>
</evidence>
<dbReference type="Pfam" id="PF02518">
    <property type="entry name" value="HATPase_c"/>
    <property type="match status" value="1"/>
</dbReference>
<dbReference type="Gene3D" id="1.25.40.10">
    <property type="entry name" value="Tetratricopeptide repeat domain"/>
    <property type="match status" value="2"/>
</dbReference>
<dbReference type="EMBL" id="CP136051">
    <property type="protein sequence ID" value="WOK09518.1"/>
    <property type="molecule type" value="Genomic_DNA"/>
</dbReference>
<dbReference type="Gene3D" id="3.30.565.10">
    <property type="entry name" value="Histidine kinase-like ATPase, C-terminal domain"/>
    <property type="match status" value="1"/>
</dbReference>
<organism evidence="12 13">
    <name type="scientific">Imperialibacter roseus</name>
    <dbReference type="NCBI Taxonomy" id="1324217"/>
    <lineage>
        <taxon>Bacteria</taxon>
        <taxon>Pseudomonadati</taxon>
        <taxon>Bacteroidota</taxon>
        <taxon>Cytophagia</taxon>
        <taxon>Cytophagales</taxon>
        <taxon>Flammeovirgaceae</taxon>
        <taxon>Imperialibacter</taxon>
    </lineage>
</organism>
<dbReference type="Proteomes" id="UP001302349">
    <property type="component" value="Chromosome"/>
</dbReference>
<keyword evidence="4" id="KW-0808">Transferase</keyword>
<keyword evidence="5" id="KW-0547">Nucleotide-binding</keyword>
<sequence length="670" mass="75413">MKRAITICILLFEIALYSFAQGPKVDSLRQLAKQHPKDTTGVNALLGLASEFLRTDLEEAKSLAFRAAPLADSLKQLRGLSVAYLYLVVIYQNAAQQDSAVYYLDQLKALAEANPSDWKLVVNYNQSAGLYYKNQGNYNKALPYLLENLKFTEPDSEGTAGLYLNIGNLYFNLSDYRNAMHYHLEGLTIFEKVGSLRGQSFCMHSLGNDFFHLSQFELSKKYYLQAMQIKQQLNDKRGLITTWTGLGDVYGQLMQYALSEKYYLQAIAAAREMKLRGEEMKPLYQIGLLYKKMGGFDQAIKNITSSLLLARQMGDSTASAKAQSELVGIDIARQTKKNDESTLLASLKTVIEAGNRDGELVEYGRLGEYYAMNKQFEKAYEYLKKYEQLKDEIEGTEVLLELKELEGQYQTEKKEREIELLKKDQELQTLALDRERANVIIIAIILVSVVLTGFLLVNRYRVVARAKRTIEMERMRNTIARDLHDDIGSTLSSINIMSQLALKDNNGQAGQYFQSIHEHSSKIMESMSDIVWSINPNNDSLEQVLVKMKEFAAEILEPKGIAFSFQGVDEVKNIVLASEKRKNVFLIFKEAINNAAKYSNASEIIIQVAGQNGNIIFSISDNGNGFDSEKVKPGNGLKNMEARAKSLLGALRRTSAIGNGTHINLEFPIT</sequence>